<dbReference type="CDD" id="cd03499">
    <property type="entry name" value="SQR_TypeC_SdhC"/>
    <property type="match status" value="1"/>
</dbReference>
<dbReference type="GO" id="GO:0005739">
    <property type="term" value="C:mitochondrion"/>
    <property type="evidence" value="ECO:0007669"/>
    <property type="project" value="GOC"/>
</dbReference>
<dbReference type="InterPro" id="IPR034804">
    <property type="entry name" value="SQR/QFR_C/D"/>
</dbReference>
<dbReference type="InterPro" id="IPR014314">
    <property type="entry name" value="Succ_DH_cytb556"/>
</dbReference>
<evidence type="ECO:0000256" key="7">
    <source>
        <dbReference type="ARBA" id="ARBA00023136"/>
    </source>
</evidence>
<comment type="caution">
    <text evidence="8">The sequence shown here is derived from an EMBL/GenBank/DDBJ whole genome shotgun (WGS) entry which is preliminary data.</text>
</comment>
<dbReference type="SUPFAM" id="SSF81343">
    <property type="entry name" value="Fumarate reductase respiratory complex transmembrane subunits"/>
    <property type="match status" value="1"/>
</dbReference>
<dbReference type="GO" id="GO:0006121">
    <property type="term" value="P:mitochondrial electron transport, succinate to ubiquinone"/>
    <property type="evidence" value="ECO:0007669"/>
    <property type="project" value="TreeGrafter"/>
</dbReference>
<dbReference type="InterPro" id="IPR000701">
    <property type="entry name" value="SuccDH_FuR_B_TM-su"/>
</dbReference>
<comment type="subcellular location">
    <subcellularLocation>
        <location evidence="1">Membrane</location>
    </subcellularLocation>
</comment>
<keyword evidence="5" id="KW-1133">Transmembrane helix</keyword>
<dbReference type="PANTHER" id="PTHR10978:SF5">
    <property type="entry name" value="SUCCINATE DEHYDROGENASE CYTOCHROME B560 SUBUNIT, MITOCHONDRIAL"/>
    <property type="match status" value="1"/>
</dbReference>
<dbReference type="Gene3D" id="1.20.1300.10">
    <property type="entry name" value="Fumarate reductase/succinate dehydrogenase, transmembrane subunit"/>
    <property type="match status" value="1"/>
</dbReference>
<keyword evidence="2" id="KW-0349">Heme</keyword>
<name>A0AAW1S5R4_9CHLO</name>
<evidence type="ECO:0000256" key="6">
    <source>
        <dbReference type="ARBA" id="ARBA00023004"/>
    </source>
</evidence>
<accession>A0AAW1S5R4</accession>
<proteinExistence type="predicted"/>
<evidence type="ECO:0008006" key="10">
    <source>
        <dbReference type="Google" id="ProtNLM"/>
    </source>
</evidence>
<evidence type="ECO:0000313" key="8">
    <source>
        <dbReference type="EMBL" id="KAK9841026.1"/>
    </source>
</evidence>
<dbReference type="GO" id="GO:0016020">
    <property type="term" value="C:membrane"/>
    <property type="evidence" value="ECO:0007669"/>
    <property type="project" value="UniProtKB-SubCell"/>
</dbReference>
<reference evidence="8 9" key="1">
    <citation type="journal article" date="2024" name="Nat. Commun.">
        <title>Phylogenomics reveals the evolutionary origins of lichenization in chlorophyte algae.</title>
        <authorList>
            <person name="Puginier C."/>
            <person name="Libourel C."/>
            <person name="Otte J."/>
            <person name="Skaloud P."/>
            <person name="Haon M."/>
            <person name="Grisel S."/>
            <person name="Petersen M."/>
            <person name="Berrin J.G."/>
            <person name="Delaux P.M."/>
            <person name="Dal Grande F."/>
            <person name="Keller J."/>
        </authorList>
    </citation>
    <scope>NUCLEOTIDE SEQUENCE [LARGE SCALE GENOMIC DNA]</scope>
    <source>
        <strain evidence="8 9">SAG 245.80</strain>
    </source>
</reference>
<protein>
    <recommendedName>
        <fullName evidence="10">Succinate dehydrogenase subunit C</fullName>
    </recommendedName>
</protein>
<gene>
    <name evidence="8" type="ORF">WJX81_006358</name>
</gene>
<dbReference type="GO" id="GO:0009055">
    <property type="term" value="F:electron transfer activity"/>
    <property type="evidence" value="ECO:0007669"/>
    <property type="project" value="InterPro"/>
</dbReference>
<dbReference type="GO" id="GO:0046872">
    <property type="term" value="F:metal ion binding"/>
    <property type="evidence" value="ECO:0007669"/>
    <property type="project" value="UniProtKB-KW"/>
</dbReference>
<dbReference type="Proteomes" id="UP001445335">
    <property type="component" value="Unassembled WGS sequence"/>
</dbReference>
<sequence>MQHIRAHGGGVPEFWGKDSPYHPGTGFLGTPPDHLERVAKRPVSPHVFEIDGKGMHYKFPINATTSIMNRVTGTVLTLGTWAAGAVALQGDLVGAVDAFKAAAPALVLPAKFAVAFPLVYHYLGGARHVFWDKSLYGNMAKKDSPLENPMVDRSSQVLVWGSVVGTLAVASVSLS</sequence>
<dbReference type="AlphaFoldDB" id="A0AAW1S5R4"/>
<evidence type="ECO:0000256" key="2">
    <source>
        <dbReference type="ARBA" id="ARBA00022617"/>
    </source>
</evidence>
<keyword evidence="4" id="KW-0479">Metal-binding</keyword>
<keyword evidence="9" id="KW-1185">Reference proteome</keyword>
<evidence type="ECO:0000313" key="9">
    <source>
        <dbReference type="Proteomes" id="UP001445335"/>
    </source>
</evidence>
<evidence type="ECO:0000256" key="5">
    <source>
        <dbReference type="ARBA" id="ARBA00022989"/>
    </source>
</evidence>
<dbReference type="EMBL" id="JALJOU010000011">
    <property type="protein sequence ID" value="KAK9841026.1"/>
    <property type="molecule type" value="Genomic_DNA"/>
</dbReference>
<evidence type="ECO:0000256" key="4">
    <source>
        <dbReference type="ARBA" id="ARBA00022723"/>
    </source>
</evidence>
<keyword evidence="6" id="KW-0408">Iron</keyword>
<evidence type="ECO:0000256" key="3">
    <source>
        <dbReference type="ARBA" id="ARBA00022692"/>
    </source>
</evidence>
<keyword evidence="3" id="KW-0812">Transmembrane</keyword>
<organism evidence="8 9">
    <name type="scientific">Elliptochloris bilobata</name>
    <dbReference type="NCBI Taxonomy" id="381761"/>
    <lineage>
        <taxon>Eukaryota</taxon>
        <taxon>Viridiplantae</taxon>
        <taxon>Chlorophyta</taxon>
        <taxon>core chlorophytes</taxon>
        <taxon>Trebouxiophyceae</taxon>
        <taxon>Trebouxiophyceae incertae sedis</taxon>
        <taxon>Elliptochloris clade</taxon>
        <taxon>Elliptochloris</taxon>
    </lineage>
</organism>
<dbReference type="Pfam" id="PF01127">
    <property type="entry name" value="Sdh_cyt"/>
    <property type="match status" value="1"/>
</dbReference>
<dbReference type="PANTHER" id="PTHR10978">
    <property type="entry name" value="SUCCINATE DEHYDROGENASE CYTOCHROME B560 SUBUNIT"/>
    <property type="match status" value="1"/>
</dbReference>
<keyword evidence="7" id="KW-0472">Membrane</keyword>
<dbReference type="GO" id="GO:0006099">
    <property type="term" value="P:tricarboxylic acid cycle"/>
    <property type="evidence" value="ECO:0007669"/>
    <property type="project" value="InterPro"/>
</dbReference>
<evidence type="ECO:0000256" key="1">
    <source>
        <dbReference type="ARBA" id="ARBA00004370"/>
    </source>
</evidence>